<evidence type="ECO:0000313" key="2">
    <source>
        <dbReference type="Proteomes" id="UP001055811"/>
    </source>
</evidence>
<reference evidence="2" key="1">
    <citation type="journal article" date="2022" name="Mol. Ecol. Resour.">
        <title>The genomes of chicory, endive, great burdock and yacon provide insights into Asteraceae palaeo-polyploidization history and plant inulin production.</title>
        <authorList>
            <person name="Fan W."/>
            <person name="Wang S."/>
            <person name="Wang H."/>
            <person name="Wang A."/>
            <person name="Jiang F."/>
            <person name="Liu H."/>
            <person name="Zhao H."/>
            <person name="Xu D."/>
            <person name="Zhang Y."/>
        </authorList>
    </citation>
    <scope>NUCLEOTIDE SEQUENCE [LARGE SCALE GENOMIC DNA]</scope>
    <source>
        <strain evidence="2">cv. Punajuju</strain>
    </source>
</reference>
<organism evidence="1 2">
    <name type="scientific">Cichorium intybus</name>
    <name type="common">Chicory</name>
    <dbReference type="NCBI Taxonomy" id="13427"/>
    <lineage>
        <taxon>Eukaryota</taxon>
        <taxon>Viridiplantae</taxon>
        <taxon>Streptophyta</taxon>
        <taxon>Embryophyta</taxon>
        <taxon>Tracheophyta</taxon>
        <taxon>Spermatophyta</taxon>
        <taxon>Magnoliopsida</taxon>
        <taxon>eudicotyledons</taxon>
        <taxon>Gunneridae</taxon>
        <taxon>Pentapetalae</taxon>
        <taxon>asterids</taxon>
        <taxon>campanulids</taxon>
        <taxon>Asterales</taxon>
        <taxon>Asteraceae</taxon>
        <taxon>Cichorioideae</taxon>
        <taxon>Cichorieae</taxon>
        <taxon>Cichoriinae</taxon>
        <taxon>Cichorium</taxon>
    </lineage>
</organism>
<name>A0ACB8ZSY0_CICIN</name>
<dbReference type="EMBL" id="CM042016">
    <property type="protein sequence ID" value="KAI3700434.1"/>
    <property type="molecule type" value="Genomic_DNA"/>
</dbReference>
<proteinExistence type="predicted"/>
<protein>
    <submittedName>
        <fullName evidence="1">Uncharacterized protein</fullName>
    </submittedName>
</protein>
<evidence type="ECO:0000313" key="1">
    <source>
        <dbReference type="EMBL" id="KAI3700434.1"/>
    </source>
</evidence>
<keyword evidence="2" id="KW-1185">Reference proteome</keyword>
<gene>
    <name evidence="1" type="ORF">L2E82_45062</name>
</gene>
<reference evidence="1 2" key="2">
    <citation type="journal article" date="2022" name="Mol. Ecol. Resour.">
        <title>The genomes of chicory, endive, great burdock and yacon provide insights into Asteraceae paleo-polyploidization history and plant inulin production.</title>
        <authorList>
            <person name="Fan W."/>
            <person name="Wang S."/>
            <person name="Wang H."/>
            <person name="Wang A."/>
            <person name="Jiang F."/>
            <person name="Liu H."/>
            <person name="Zhao H."/>
            <person name="Xu D."/>
            <person name="Zhang Y."/>
        </authorList>
    </citation>
    <scope>NUCLEOTIDE SEQUENCE [LARGE SCALE GENOMIC DNA]</scope>
    <source>
        <strain evidence="2">cv. Punajuju</strain>
        <tissue evidence="1">Leaves</tissue>
    </source>
</reference>
<dbReference type="Proteomes" id="UP001055811">
    <property type="component" value="Linkage Group LG08"/>
</dbReference>
<comment type="caution">
    <text evidence="1">The sequence shown here is derived from an EMBL/GenBank/DDBJ whole genome shotgun (WGS) entry which is preliminary data.</text>
</comment>
<accession>A0ACB8ZSY0</accession>
<sequence>MNHTQSFNLVDPFEEQCILSLNPQTFGVSKDALKSIDLESIHQHMKSMPSTILEPILEVKQLQSPEEFFAAFEKFENTQKELKRQRGGKEVDEIKELNSYQSTLENKRVELFDMGAGVSEPMADDNAQVASGEKCRIRSFSKLGSVSPQSNYRTPVFFDFLLIFGSMRNSVIIFIANSVDATTIHRQLQRRLTSNKKGKEEELRVTTKKKRLIDNSEA</sequence>